<dbReference type="EMBL" id="JAAGNZ010000001">
    <property type="protein sequence ID" value="NEU68258.1"/>
    <property type="molecule type" value="Genomic_DNA"/>
</dbReference>
<keyword evidence="1" id="KW-0812">Transmembrane</keyword>
<evidence type="ECO:0000313" key="3">
    <source>
        <dbReference type="Proteomes" id="UP000477386"/>
    </source>
</evidence>
<keyword evidence="1" id="KW-0472">Membrane</keyword>
<dbReference type="RefSeq" id="WP_164039925.1">
    <property type="nucleotide sequence ID" value="NZ_JAAGNZ010000001.1"/>
</dbReference>
<evidence type="ECO:0000313" key="2">
    <source>
        <dbReference type="EMBL" id="NEU68258.1"/>
    </source>
</evidence>
<accession>A0A6M0IJ24</accession>
<gene>
    <name evidence="2" type="ORF">GK091_15305</name>
</gene>
<feature type="transmembrane region" description="Helical" evidence="1">
    <location>
        <begin position="65"/>
        <end position="86"/>
    </location>
</feature>
<evidence type="ECO:0000256" key="1">
    <source>
        <dbReference type="SAM" id="Phobius"/>
    </source>
</evidence>
<proteinExistence type="predicted"/>
<feature type="transmembrane region" description="Helical" evidence="1">
    <location>
        <begin position="220"/>
        <end position="243"/>
    </location>
</feature>
<reference evidence="2 3" key="1">
    <citation type="submission" date="2020-02" db="EMBL/GenBank/DDBJ databases">
        <title>Draft genome sequence of two Spirosoma agri KCTC 52727 and Spirosoma terrae KCTC 52035.</title>
        <authorList>
            <person name="Rojas J."/>
            <person name="Ambika Manirajan B."/>
            <person name="Ratering S."/>
            <person name="Suarez C."/>
            <person name="Schnell S."/>
        </authorList>
    </citation>
    <scope>NUCLEOTIDE SEQUENCE [LARGE SCALE GENOMIC DNA]</scope>
    <source>
        <strain evidence="2 3">KCTC 52727</strain>
    </source>
</reference>
<keyword evidence="3" id="KW-1185">Reference proteome</keyword>
<comment type="caution">
    <text evidence="2">The sequence shown here is derived from an EMBL/GenBank/DDBJ whole genome shotgun (WGS) entry which is preliminary data.</text>
</comment>
<keyword evidence="1" id="KW-1133">Transmembrane helix</keyword>
<feature type="transmembrane region" description="Helical" evidence="1">
    <location>
        <begin position="185"/>
        <end position="208"/>
    </location>
</feature>
<dbReference type="Proteomes" id="UP000477386">
    <property type="component" value="Unassembled WGS sequence"/>
</dbReference>
<organism evidence="2 3">
    <name type="scientific">Spirosoma agri</name>
    <dbReference type="NCBI Taxonomy" id="1987381"/>
    <lineage>
        <taxon>Bacteria</taxon>
        <taxon>Pseudomonadati</taxon>
        <taxon>Bacteroidota</taxon>
        <taxon>Cytophagia</taxon>
        <taxon>Cytophagales</taxon>
        <taxon>Cytophagaceae</taxon>
        <taxon>Spirosoma</taxon>
    </lineage>
</organism>
<feature type="transmembrane region" description="Helical" evidence="1">
    <location>
        <begin position="98"/>
        <end position="115"/>
    </location>
</feature>
<name>A0A6M0IJ24_9BACT</name>
<sequence length="280" mass="32400">MNQDSLRNLELLHKLKQEGAITEDEFNKHKASLLAEKEPVSTKADPSVEPKFDQSYQALRTETSYIFSSFRALILAQITIIGFIAQNIVPNSADIGKVSIYGILMSVIILISTFFGNSWFYQAVHQITYLFFAYELPLLKRLKQAKSINDSDYAPLWILANRSKGKVDHLHITVRKYFAGFEFKTFCTLQLVLALCCIAVTNVFLWLGWGTDNNTVKIEYRIICFLSEGSMLITLAFTIYFFFRCNTIFHDNNESWKKYMDNRNSYDTNYINDNSLQKYI</sequence>
<dbReference type="AlphaFoldDB" id="A0A6M0IJ24"/>
<protein>
    <submittedName>
        <fullName evidence="2">SHOCT domain-containing protein</fullName>
    </submittedName>
</protein>